<evidence type="ECO:0000256" key="2">
    <source>
        <dbReference type="ARBA" id="ARBA00022833"/>
    </source>
</evidence>
<dbReference type="OrthoDB" id="2740448at2759"/>
<evidence type="ECO:0000256" key="5">
    <source>
        <dbReference type="ARBA" id="ARBA00023163"/>
    </source>
</evidence>
<dbReference type="SUPFAM" id="SSF57701">
    <property type="entry name" value="Zn2/Cys6 DNA-binding domain"/>
    <property type="match status" value="1"/>
</dbReference>
<dbReference type="InterPro" id="IPR013700">
    <property type="entry name" value="AflR"/>
</dbReference>
<evidence type="ECO:0000313" key="10">
    <source>
        <dbReference type="Proteomes" id="UP001150879"/>
    </source>
</evidence>
<reference evidence="9" key="2">
    <citation type="journal article" date="2023" name="IMA Fungus">
        <title>Comparative genomic study of the Penicillium genus elucidates a diverse pangenome and 15 lateral gene transfer events.</title>
        <authorList>
            <person name="Petersen C."/>
            <person name="Sorensen T."/>
            <person name="Nielsen M.R."/>
            <person name="Sondergaard T.E."/>
            <person name="Sorensen J.L."/>
            <person name="Fitzpatrick D.A."/>
            <person name="Frisvad J.C."/>
            <person name="Nielsen K.L."/>
        </authorList>
    </citation>
    <scope>NUCLEOTIDE SEQUENCE</scope>
    <source>
        <strain evidence="9">IBT 16849</strain>
    </source>
</reference>
<dbReference type="SMART" id="SM00066">
    <property type="entry name" value="GAL4"/>
    <property type="match status" value="1"/>
</dbReference>
<dbReference type="Pfam" id="PF00172">
    <property type="entry name" value="Zn_clus"/>
    <property type="match status" value="1"/>
</dbReference>
<dbReference type="InterPro" id="IPR036864">
    <property type="entry name" value="Zn2-C6_fun-type_DNA-bd_sf"/>
</dbReference>
<evidence type="ECO:0000256" key="4">
    <source>
        <dbReference type="ARBA" id="ARBA00023125"/>
    </source>
</evidence>
<feature type="region of interest" description="Disordered" evidence="7">
    <location>
        <begin position="56"/>
        <end position="89"/>
    </location>
</feature>
<keyword evidence="2" id="KW-0862">Zinc</keyword>
<feature type="region of interest" description="Disordered" evidence="7">
    <location>
        <begin position="167"/>
        <end position="197"/>
    </location>
</feature>
<dbReference type="AlphaFoldDB" id="A0A9W9IZ27"/>
<organism evidence="9 10">
    <name type="scientific">Penicillium cf. griseofulvum</name>
    <dbReference type="NCBI Taxonomy" id="2972120"/>
    <lineage>
        <taxon>Eukaryota</taxon>
        <taxon>Fungi</taxon>
        <taxon>Dikarya</taxon>
        <taxon>Ascomycota</taxon>
        <taxon>Pezizomycotina</taxon>
        <taxon>Eurotiomycetes</taxon>
        <taxon>Eurotiomycetidae</taxon>
        <taxon>Eurotiales</taxon>
        <taxon>Aspergillaceae</taxon>
        <taxon>Penicillium</taxon>
    </lineage>
</organism>
<evidence type="ECO:0000256" key="3">
    <source>
        <dbReference type="ARBA" id="ARBA00023015"/>
    </source>
</evidence>
<dbReference type="Gene3D" id="4.10.240.10">
    <property type="entry name" value="Zn(2)-C6 fungal-type DNA-binding domain"/>
    <property type="match status" value="1"/>
</dbReference>
<evidence type="ECO:0000256" key="7">
    <source>
        <dbReference type="SAM" id="MobiDB-lite"/>
    </source>
</evidence>
<reference evidence="9" key="1">
    <citation type="submission" date="2022-11" db="EMBL/GenBank/DDBJ databases">
        <authorList>
            <person name="Petersen C."/>
        </authorList>
    </citation>
    <scope>NUCLEOTIDE SEQUENCE</scope>
    <source>
        <strain evidence="9">IBT 16849</strain>
    </source>
</reference>
<dbReference type="InterPro" id="IPR001138">
    <property type="entry name" value="Zn2Cys6_DnaBD"/>
</dbReference>
<dbReference type="GO" id="GO:0003677">
    <property type="term" value="F:DNA binding"/>
    <property type="evidence" value="ECO:0007669"/>
    <property type="project" value="UniProtKB-KW"/>
</dbReference>
<keyword evidence="3" id="KW-0805">Transcription regulation</keyword>
<dbReference type="PROSITE" id="PS50048">
    <property type="entry name" value="ZN2_CY6_FUNGAL_2"/>
    <property type="match status" value="1"/>
</dbReference>
<feature type="domain" description="Zn(2)-C6 fungal-type" evidence="8">
    <location>
        <begin position="24"/>
        <end position="54"/>
    </location>
</feature>
<keyword evidence="5" id="KW-0804">Transcription</keyword>
<evidence type="ECO:0000256" key="1">
    <source>
        <dbReference type="ARBA" id="ARBA00022723"/>
    </source>
</evidence>
<feature type="region of interest" description="Disordered" evidence="7">
    <location>
        <begin position="107"/>
        <end position="133"/>
    </location>
</feature>
<evidence type="ECO:0000313" key="9">
    <source>
        <dbReference type="EMBL" id="KAJ5184441.1"/>
    </source>
</evidence>
<gene>
    <name evidence="9" type="ORF">N7472_009281</name>
</gene>
<feature type="compositionally biased region" description="Basic residues" evidence="7">
    <location>
        <begin position="57"/>
        <end position="69"/>
    </location>
</feature>
<dbReference type="GO" id="GO:0000981">
    <property type="term" value="F:DNA-binding transcription factor activity, RNA polymerase II-specific"/>
    <property type="evidence" value="ECO:0007669"/>
    <property type="project" value="InterPro"/>
</dbReference>
<proteinExistence type="predicted"/>
<dbReference type="GO" id="GO:0005634">
    <property type="term" value="C:nucleus"/>
    <property type="evidence" value="ECO:0007669"/>
    <property type="project" value="InterPro"/>
</dbReference>
<dbReference type="PROSITE" id="PS00463">
    <property type="entry name" value="ZN2_CY6_FUNGAL_1"/>
    <property type="match status" value="1"/>
</dbReference>
<comment type="caution">
    <text evidence="9">The sequence shown here is derived from an EMBL/GenBank/DDBJ whole genome shotgun (WGS) entry which is preliminary data.</text>
</comment>
<evidence type="ECO:0000259" key="8">
    <source>
        <dbReference type="PROSITE" id="PS50048"/>
    </source>
</evidence>
<dbReference type="GO" id="GO:0008270">
    <property type="term" value="F:zinc ion binding"/>
    <property type="evidence" value="ECO:0007669"/>
    <property type="project" value="InterPro"/>
</dbReference>
<sequence length="425" mass="47110">MFMTPSQTQLRQNTNPQRLPFRTSCDPCAASKVRCTKEQHGCSRCTQNGLKCVYGRSQRKGKPSRKTHLHSSQVRVSPPDPTYPTGPNYHQPNYNFSCPWYQSLTDPNYSTRETNTSSPSLTSHQQPEDAGISNLPTPAFSWSHMVGSDLMVPDSDNLGFLPQVHAEHDNSDYNETREINNENDGQEGDDMRGDSEDQREPCIAVACQTLSSLYQFIQPDCVNGPRIDTRPGILSPPIPEEPTSDIVFCTTRSAMETVSRLLNCTGRSCAQDPSILLVIGSILLKILSWYEALYQSEIGRIVPSTIPNDREDVGSRPHHSNSSQSGGKHSPSCSHSSESTKYTVPLTIPLNIGFNLSRATEMKMKAQLLLCEVQNLSQLCQAFDRRVQVAESVGEKGLCGQSNTNLLRKLGELQYVLTVVCTQVP</sequence>
<dbReference type="PRINTS" id="PR00755">
    <property type="entry name" value="AFLATOXINBRP"/>
</dbReference>
<dbReference type="Pfam" id="PF08493">
    <property type="entry name" value="AflR"/>
    <property type="match status" value="1"/>
</dbReference>
<feature type="compositionally biased region" description="Polar residues" evidence="7">
    <location>
        <begin position="107"/>
        <end position="125"/>
    </location>
</feature>
<dbReference type="CDD" id="cd00067">
    <property type="entry name" value="GAL4"/>
    <property type="match status" value="1"/>
</dbReference>
<feature type="compositionally biased region" description="Basic and acidic residues" evidence="7">
    <location>
        <begin position="167"/>
        <end position="180"/>
    </location>
</feature>
<dbReference type="GO" id="GO:0045122">
    <property type="term" value="P:aflatoxin biosynthetic process"/>
    <property type="evidence" value="ECO:0007669"/>
    <property type="project" value="InterPro"/>
</dbReference>
<feature type="compositionally biased region" description="Low complexity" evidence="7">
    <location>
        <begin position="325"/>
        <end position="339"/>
    </location>
</feature>
<keyword evidence="6" id="KW-0539">Nucleus</keyword>
<keyword evidence="1" id="KW-0479">Metal-binding</keyword>
<keyword evidence="4" id="KW-0238">DNA-binding</keyword>
<dbReference type="Proteomes" id="UP001150879">
    <property type="component" value="Unassembled WGS sequence"/>
</dbReference>
<dbReference type="EMBL" id="JAPQKP010000006">
    <property type="protein sequence ID" value="KAJ5184441.1"/>
    <property type="molecule type" value="Genomic_DNA"/>
</dbReference>
<accession>A0A9W9IZ27</accession>
<keyword evidence="10" id="KW-1185">Reference proteome</keyword>
<name>A0A9W9IZ27_9EURO</name>
<protein>
    <submittedName>
        <fullName evidence="9">Transcriptional regulator family: Fungal Specific TF</fullName>
    </submittedName>
</protein>
<dbReference type="PANTHER" id="PTHR47660">
    <property type="entry name" value="TRANSCRIPTION FACTOR WITH C2H2 AND ZN(2)-CYS(6) DNA BINDING DOMAIN (EUROFUNG)-RELATED-RELATED"/>
    <property type="match status" value="1"/>
</dbReference>
<evidence type="ECO:0000256" key="6">
    <source>
        <dbReference type="ARBA" id="ARBA00023242"/>
    </source>
</evidence>
<feature type="region of interest" description="Disordered" evidence="7">
    <location>
        <begin position="305"/>
        <end position="339"/>
    </location>
</feature>